<accession>A0A655CDJ5</accession>
<feature type="compositionally biased region" description="Basic and acidic residues" evidence="1">
    <location>
        <begin position="59"/>
        <end position="69"/>
    </location>
</feature>
<name>A0A655CDJ5_MYCTX</name>
<feature type="region of interest" description="Disordered" evidence="1">
    <location>
        <begin position="50"/>
        <end position="69"/>
    </location>
</feature>
<feature type="compositionally biased region" description="Polar residues" evidence="1">
    <location>
        <begin position="14"/>
        <end position="29"/>
    </location>
</feature>
<reference evidence="2 3" key="1">
    <citation type="submission" date="2015-03" db="EMBL/GenBank/DDBJ databases">
        <authorList>
            <consortium name="Pathogen Informatics"/>
        </authorList>
    </citation>
    <scope>NUCLEOTIDE SEQUENCE [LARGE SCALE GENOMIC DNA]</scope>
    <source>
        <strain evidence="2 3">G09901357</strain>
    </source>
</reference>
<dbReference type="AlphaFoldDB" id="A0A655CDJ5"/>
<sequence>MPDSKADNAAGATPPSNATISTPMKNNALSPPMPMNRSSQATVMAQITEGTTSAASHDAICRSRGETRDHPEARLAAGWVTM</sequence>
<evidence type="ECO:0000313" key="3">
    <source>
        <dbReference type="Proteomes" id="UP000048289"/>
    </source>
</evidence>
<evidence type="ECO:0000313" key="2">
    <source>
        <dbReference type="EMBL" id="CFE36685.1"/>
    </source>
</evidence>
<evidence type="ECO:0000256" key="1">
    <source>
        <dbReference type="SAM" id="MobiDB-lite"/>
    </source>
</evidence>
<proteinExistence type="predicted"/>
<dbReference type="EMBL" id="CFOE01000042">
    <property type="protein sequence ID" value="CFE36685.1"/>
    <property type="molecule type" value="Genomic_DNA"/>
</dbReference>
<dbReference type="Proteomes" id="UP000048289">
    <property type="component" value="Unassembled WGS sequence"/>
</dbReference>
<gene>
    <name evidence="2" type="ORF">ERS007681_00580</name>
</gene>
<organism evidence="2 3">
    <name type="scientific">Mycobacterium tuberculosis</name>
    <dbReference type="NCBI Taxonomy" id="1773"/>
    <lineage>
        <taxon>Bacteria</taxon>
        <taxon>Bacillati</taxon>
        <taxon>Actinomycetota</taxon>
        <taxon>Actinomycetes</taxon>
        <taxon>Mycobacteriales</taxon>
        <taxon>Mycobacteriaceae</taxon>
        <taxon>Mycobacterium</taxon>
        <taxon>Mycobacterium tuberculosis complex</taxon>
    </lineage>
</organism>
<protein>
    <submittedName>
        <fullName evidence="2">Uncharacterized protein</fullName>
    </submittedName>
</protein>
<feature type="region of interest" description="Disordered" evidence="1">
    <location>
        <begin position="1"/>
        <end position="38"/>
    </location>
</feature>